<sequence length="139" mass="15021">MTSPSDQPSAKTQTDSEANQAVSRQVNRALDSSVANMSAKTSAELAEVRRQALKHLDRGAATAKSGLFETFRFKPFFQLAVPVAAVALVVVSLQPYSDNAIPALPLAMTTSQMPAEDLALLQDLEFVTWLAENEQEISL</sequence>
<proteinExistence type="predicted"/>
<protein>
    <recommendedName>
        <fullName evidence="4">DUF3619 domain-containing protein</fullName>
    </recommendedName>
</protein>
<evidence type="ECO:0000256" key="1">
    <source>
        <dbReference type="SAM" id="MobiDB-lite"/>
    </source>
</evidence>
<organism evidence="2 3">
    <name type="scientific">Thalassomonas viridans</name>
    <dbReference type="NCBI Taxonomy" id="137584"/>
    <lineage>
        <taxon>Bacteria</taxon>
        <taxon>Pseudomonadati</taxon>
        <taxon>Pseudomonadota</taxon>
        <taxon>Gammaproteobacteria</taxon>
        <taxon>Alteromonadales</taxon>
        <taxon>Colwelliaceae</taxon>
        <taxon>Thalassomonas</taxon>
    </lineage>
</organism>
<gene>
    <name evidence="2" type="ORF">SG34_020435</name>
</gene>
<evidence type="ECO:0000313" key="3">
    <source>
        <dbReference type="Proteomes" id="UP000032352"/>
    </source>
</evidence>
<dbReference type="RefSeq" id="WP_044837008.1">
    <property type="nucleotide sequence ID" value="NZ_CP059733.1"/>
</dbReference>
<accession>A0AAE9YZ96</accession>
<feature type="compositionally biased region" description="Polar residues" evidence="1">
    <location>
        <begin position="1"/>
        <end position="26"/>
    </location>
</feature>
<feature type="region of interest" description="Disordered" evidence="1">
    <location>
        <begin position="1"/>
        <end position="35"/>
    </location>
</feature>
<evidence type="ECO:0000313" key="2">
    <source>
        <dbReference type="EMBL" id="WDE03730.1"/>
    </source>
</evidence>
<dbReference type="EMBL" id="CP059733">
    <property type="protein sequence ID" value="WDE03730.1"/>
    <property type="molecule type" value="Genomic_DNA"/>
</dbReference>
<dbReference type="AlphaFoldDB" id="A0AAE9YZ96"/>
<name>A0AAE9YZ96_9GAMM</name>
<reference evidence="2 3" key="2">
    <citation type="journal article" date="2022" name="Mar. Drugs">
        <title>Bioassay-Guided Fractionation Leads to the Detection of Cholic Acid Generated by the Rare Thalassomonas sp.</title>
        <authorList>
            <person name="Pheiffer F."/>
            <person name="Schneider Y.K."/>
            <person name="Hansen E.H."/>
            <person name="Andersen J.H."/>
            <person name="Isaksson J."/>
            <person name="Busche T."/>
            <person name="R C."/>
            <person name="Kalinowski J."/>
            <person name="Zyl L.V."/>
            <person name="Trindade M."/>
        </authorList>
    </citation>
    <scope>NUCLEOTIDE SEQUENCE [LARGE SCALE GENOMIC DNA]</scope>
    <source>
        <strain evidence="2 3">XOM25</strain>
    </source>
</reference>
<reference evidence="2 3" key="1">
    <citation type="journal article" date="2015" name="Genome Announc.">
        <title>Draft Genome Sequences of Marine Isolates of Thalassomonas viridans and Thalassomonas actiniarum.</title>
        <authorList>
            <person name="Olonade I."/>
            <person name="van Zyl L.J."/>
            <person name="Trindade M."/>
        </authorList>
    </citation>
    <scope>NUCLEOTIDE SEQUENCE [LARGE SCALE GENOMIC DNA]</scope>
    <source>
        <strain evidence="2 3">XOM25</strain>
    </source>
</reference>
<dbReference type="Proteomes" id="UP000032352">
    <property type="component" value="Chromosome"/>
</dbReference>
<keyword evidence="3" id="KW-1185">Reference proteome</keyword>
<evidence type="ECO:0008006" key="4">
    <source>
        <dbReference type="Google" id="ProtNLM"/>
    </source>
</evidence>
<dbReference type="KEGG" id="tvd:SG34_020435"/>